<dbReference type="STRING" id="45066.Lgra_1290"/>
<reference evidence="3 5" key="1">
    <citation type="submission" date="2015-11" db="EMBL/GenBank/DDBJ databases">
        <title>Genomic analysis of 38 Legionella species identifies large and diverse effector repertoires.</title>
        <authorList>
            <person name="Burstein D."/>
            <person name="Amaro F."/>
            <person name="Zusman T."/>
            <person name="Lifshitz Z."/>
            <person name="Cohen O."/>
            <person name="Gilbert J.A."/>
            <person name="Pupko T."/>
            <person name="Shuman H.A."/>
            <person name="Segal G."/>
        </authorList>
    </citation>
    <scope>NUCLEOTIDE SEQUENCE [LARGE SCALE GENOMIC DNA]</scope>
    <source>
        <strain evidence="3 5">Lyon 8420412</strain>
    </source>
</reference>
<organism evidence="4 6">
    <name type="scientific">Legionella gratiana</name>
    <dbReference type="NCBI Taxonomy" id="45066"/>
    <lineage>
        <taxon>Bacteria</taxon>
        <taxon>Pseudomonadati</taxon>
        <taxon>Pseudomonadota</taxon>
        <taxon>Gammaproteobacteria</taxon>
        <taxon>Legionellales</taxon>
        <taxon>Legionellaceae</taxon>
        <taxon>Legionella</taxon>
    </lineage>
</organism>
<proteinExistence type="predicted"/>
<evidence type="ECO:0000313" key="6">
    <source>
        <dbReference type="Proteomes" id="UP000254476"/>
    </source>
</evidence>
<feature type="binding site" evidence="2">
    <location>
        <begin position="54"/>
        <end position="61"/>
    </location>
    <ligand>
        <name>substrate</name>
    </ligand>
</feature>
<dbReference type="SMART" id="SM00855">
    <property type="entry name" value="PGAM"/>
    <property type="match status" value="1"/>
</dbReference>
<keyword evidence="5" id="KW-1185">Reference proteome</keyword>
<dbReference type="GO" id="GO:0005737">
    <property type="term" value="C:cytoplasm"/>
    <property type="evidence" value="ECO:0007669"/>
    <property type="project" value="TreeGrafter"/>
</dbReference>
<evidence type="ECO:0000256" key="2">
    <source>
        <dbReference type="PIRSR" id="PIRSR613078-2"/>
    </source>
</evidence>
<evidence type="ECO:0000313" key="4">
    <source>
        <dbReference type="EMBL" id="STX46577.1"/>
    </source>
</evidence>
<dbReference type="InterPro" id="IPR029033">
    <property type="entry name" value="His_PPase_superfam"/>
</dbReference>
<gene>
    <name evidence="3" type="ORF">Lgra_1290</name>
    <name evidence="4" type="ORF">NCTC12388_03344</name>
</gene>
<protein>
    <submittedName>
        <fullName evidence="4">Phosphoglycerate mutase</fullName>
    </submittedName>
</protein>
<dbReference type="CDD" id="cd07067">
    <property type="entry name" value="HP_PGM_like"/>
    <property type="match status" value="1"/>
</dbReference>
<dbReference type="Pfam" id="PF00300">
    <property type="entry name" value="His_Phos_1"/>
    <property type="match status" value="1"/>
</dbReference>
<dbReference type="AlphaFoldDB" id="A0A378JI73"/>
<evidence type="ECO:0000313" key="5">
    <source>
        <dbReference type="Proteomes" id="UP000054691"/>
    </source>
</evidence>
<feature type="active site" description="Tele-phosphohistidine intermediate" evidence="1">
    <location>
        <position position="55"/>
    </location>
</feature>
<dbReference type="SUPFAM" id="SSF53254">
    <property type="entry name" value="Phosphoglycerate mutase-like"/>
    <property type="match status" value="1"/>
</dbReference>
<dbReference type="PANTHER" id="PTHR48100:SF59">
    <property type="entry name" value="ADENOSYLCOBALAMIN_ALPHA-RIBAZOLE PHOSPHATASE"/>
    <property type="match status" value="1"/>
</dbReference>
<dbReference type="EMBL" id="LNYE01000020">
    <property type="protein sequence ID" value="KTD11832.1"/>
    <property type="molecule type" value="Genomic_DNA"/>
</dbReference>
<sequence length="261" mass="30073">MTVGVRVMQEKDEYIDKKEQNKFSLMHGDFYRPFFSKSQDVSLKRGNAKIVIMRHAETLWNEPRKRIQGQSSSSEIVLSDKGKQDIIATMSSTKTPDLLILSPLLRCIQTAETWFGMQFKEIKTPTVFIDGLKEVNAGRLEGLYVDELSEDSKKIWEHWKNDPLTFPGFPEGETLAEFQDRVLHTFSEICNNYGDNPQDIYIIAHGGPMRVLGCFLNNKDLSHLWDHAVSNLEKIELTHDQIIRLQDYGQENNNNKHVTTL</sequence>
<dbReference type="Gene3D" id="3.40.50.1240">
    <property type="entry name" value="Phosphoglycerate mutase-like"/>
    <property type="match status" value="1"/>
</dbReference>
<evidence type="ECO:0000313" key="3">
    <source>
        <dbReference type="EMBL" id="KTD11832.1"/>
    </source>
</evidence>
<dbReference type="EMBL" id="UGOB01000001">
    <property type="protein sequence ID" value="STX46577.1"/>
    <property type="molecule type" value="Genomic_DNA"/>
</dbReference>
<name>A0A378JI73_9GAMM</name>
<feature type="active site" description="Proton donor/acceptor" evidence="1">
    <location>
        <position position="134"/>
    </location>
</feature>
<accession>A0A378JI73</accession>
<dbReference type="Proteomes" id="UP000254476">
    <property type="component" value="Unassembled WGS sequence"/>
</dbReference>
<feature type="binding site" evidence="2">
    <location>
        <position position="106"/>
    </location>
    <ligand>
        <name>substrate</name>
    </ligand>
</feature>
<dbReference type="InterPro" id="IPR013078">
    <property type="entry name" value="His_Pase_superF_clade-1"/>
</dbReference>
<evidence type="ECO:0000256" key="1">
    <source>
        <dbReference type="PIRSR" id="PIRSR613078-1"/>
    </source>
</evidence>
<dbReference type="Proteomes" id="UP000054691">
    <property type="component" value="Unassembled WGS sequence"/>
</dbReference>
<dbReference type="GO" id="GO:0016791">
    <property type="term" value="F:phosphatase activity"/>
    <property type="evidence" value="ECO:0007669"/>
    <property type="project" value="TreeGrafter"/>
</dbReference>
<reference evidence="4 6" key="2">
    <citation type="submission" date="2018-06" db="EMBL/GenBank/DDBJ databases">
        <authorList>
            <consortium name="Pathogen Informatics"/>
            <person name="Doyle S."/>
        </authorList>
    </citation>
    <scope>NUCLEOTIDE SEQUENCE [LARGE SCALE GENOMIC DNA]</scope>
    <source>
        <strain evidence="4 6">NCTC12388</strain>
    </source>
</reference>
<dbReference type="PANTHER" id="PTHR48100">
    <property type="entry name" value="BROAD-SPECIFICITY PHOSPHATASE YOR283W-RELATED"/>
    <property type="match status" value="1"/>
</dbReference>
<dbReference type="InterPro" id="IPR050275">
    <property type="entry name" value="PGM_Phosphatase"/>
</dbReference>